<organism evidence="1">
    <name type="scientific">Arundo donax</name>
    <name type="common">Giant reed</name>
    <name type="synonym">Donax arundinaceus</name>
    <dbReference type="NCBI Taxonomy" id="35708"/>
    <lineage>
        <taxon>Eukaryota</taxon>
        <taxon>Viridiplantae</taxon>
        <taxon>Streptophyta</taxon>
        <taxon>Embryophyta</taxon>
        <taxon>Tracheophyta</taxon>
        <taxon>Spermatophyta</taxon>
        <taxon>Magnoliopsida</taxon>
        <taxon>Liliopsida</taxon>
        <taxon>Poales</taxon>
        <taxon>Poaceae</taxon>
        <taxon>PACMAD clade</taxon>
        <taxon>Arundinoideae</taxon>
        <taxon>Arundineae</taxon>
        <taxon>Arundo</taxon>
    </lineage>
</organism>
<reference evidence="1" key="2">
    <citation type="journal article" date="2015" name="Data Brief">
        <title>Shoot transcriptome of the giant reed, Arundo donax.</title>
        <authorList>
            <person name="Barrero R.A."/>
            <person name="Guerrero F.D."/>
            <person name="Moolhuijzen P."/>
            <person name="Goolsby J.A."/>
            <person name="Tidwell J."/>
            <person name="Bellgard S.E."/>
            <person name="Bellgard M.I."/>
        </authorList>
    </citation>
    <scope>NUCLEOTIDE SEQUENCE</scope>
    <source>
        <tissue evidence="1">Shoot tissue taken approximately 20 cm above the soil surface</tissue>
    </source>
</reference>
<dbReference type="AlphaFoldDB" id="A0A0A9B843"/>
<proteinExistence type="predicted"/>
<sequence>MSISNSAQYRFLEINSTV</sequence>
<protein>
    <submittedName>
        <fullName evidence="1">Uncharacterized protein</fullName>
    </submittedName>
</protein>
<dbReference type="EMBL" id="GBRH01237786">
    <property type="protein sequence ID" value="JAD60109.1"/>
    <property type="molecule type" value="Transcribed_RNA"/>
</dbReference>
<accession>A0A0A9B843</accession>
<reference evidence="1" key="1">
    <citation type="submission" date="2014-09" db="EMBL/GenBank/DDBJ databases">
        <authorList>
            <person name="Magalhaes I.L.F."/>
            <person name="Oliveira U."/>
            <person name="Santos F.R."/>
            <person name="Vidigal T.H.D.A."/>
            <person name="Brescovit A.D."/>
            <person name="Santos A.J."/>
        </authorList>
    </citation>
    <scope>NUCLEOTIDE SEQUENCE</scope>
    <source>
        <tissue evidence="1">Shoot tissue taken approximately 20 cm above the soil surface</tissue>
    </source>
</reference>
<name>A0A0A9B843_ARUDO</name>
<evidence type="ECO:0000313" key="1">
    <source>
        <dbReference type="EMBL" id="JAD60109.1"/>
    </source>
</evidence>